<gene>
    <name evidence="1" type="ORF">ERS013201_00646</name>
</gene>
<dbReference type="EMBL" id="CWQJ01000003">
    <property type="protein sequence ID" value="CSB68028.1"/>
    <property type="molecule type" value="Genomic_DNA"/>
</dbReference>
<dbReference type="Proteomes" id="UP000046067">
    <property type="component" value="Unassembled WGS sequence"/>
</dbReference>
<dbReference type="AlphaFoldDB" id="A0A655VFL4"/>
<reference evidence="1 2" key="1">
    <citation type="submission" date="2015-07" db="EMBL/GenBank/DDBJ databases">
        <authorList>
            <consortium name="Pathogen Informatics"/>
        </authorList>
    </citation>
    <scope>NUCLEOTIDE SEQUENCE [LARGE SCALE GENOMIC DNA]</scope>
    <source>
        <strain evidence="1 2">A325</strain>
    </source>
</reference>
<evidence type="ECO:0000313" key="1">
    <source>
        <dbReference type="EMBL" id="CSB68028.1"/>
    </source>
</evidence>
<accession>A0A655VFL4</accession>
<sequence>MVHDELKNSVSGNRHHILTAGIACGVFKNQIDVIPFDIDLNIFQFAVRGGGLRYLFHLLKLAGHPTDKLPCLRQRKKSKHGRASHPFIEQ</sequence>
<organism evidence="1 2">
    <name type="scientific">Vibrio cholerae</name>
    <dbReference type="NCBI Taxonomy" id="666"/>
    <lineage>
        <taxon>Bacteria</taxon>
        <taxon>Pseudomonadati</taxon>
        <taxon>Pseudomonadota</taxon>
        <taxon>Gammaproteobacteria</taxon>
        <taxon>Vibrionales</taxon>
        <taxon>Vibrionaceae</taxon>
        <taxon>Vibrio</taxon>
    </lineage>
</organism>
<proteinExistence type="predicted"/>
<protein>
    <submittedName>
        <fullName evidence="1">Uncharacterized protein</fullName>
    </submittedName>
</protein>
<name>A0A655VFL4_VIBCL</name>
<evidence type="ECO:0000313" key="2">
    <source>
        <dbReference type="Proteomes" id="UP000046067"/>
    </source>
</evidence>